<feature type="compositionally biased region" description="Basic and acidic residues" evidence="1">
    <location>
        <begin position="140"/>
        <end position="154"/>
    </location>
</feature>
<keyword evidence="4" id="KW-1185">Reference proteome</keyword>
<evidence type="ECO:0000313" key="3">
    <source>
        <dbReference type="EMBL" id="ETO26932.1"/>
    </source>
</evidence>
<dbReference type="Proteomes" id="UP000023152">
    <property type="component" value="Unassembled WGS sequence"/>
</dbReference>
<evidence type="ECO:0000256" key="2">
    <source>
        <dbReference type="SAM" id="Phobius"/>
    </source>
</evidence>
<protein>
    <submittedName>
        <fullName evidence="3">Uncharacterized protein</fullName>
    </submittedName>
</protein>
<name>X6NNJ0_RETFI</name>
<evidence type="ECO:0000313" key="4">
    <source>
        <dbReference type="Proteomes" id="UP000023152"/>
    </source>
</evidence>
<keyword evidence="2" id="KW-0812">Transmembrane</keyword>
<keyword evidence="2" id="KW-0472">Membrane</keyword>
<reference evidence="3 4" key="1">
    <citation type="journal article" date="2013" name="Curr. Biol.">
        <title>The Genome of the Foraminiferan Reticulomyxa filosa.</title>
        <authorList>
            <person name="Glockner G."/>
            <person name="Hulsmann N."/>
            <person name="Schleicher M."/>
            <person name="Noegel A.A."/>
            <person name="Eichinger L."/>
            <person name="Gallinger C."/>
            <person name="Pawlowski J."/>
            <person name="Sierra R."/>
            <person name="Euteneuer U."/>
            <person name="Pillet L."/>
            <person name="Moustafa A."/>
            <person name="Platzer M."/>
            <person name="Groth M."/>
            <person name="Szafranski K."/>
            <person name="Schliwa M."/>
        </authorList>
    </citation>
    <scope>NUCLEOTIDE SEQUENCE [LARGE SCALE GENOMIC DNA]</scope>
</reference>
<feature type="transmembrane region" description="Helical" evidence="2">
    <location>
        <begin position="12"/>
        <end position="33"/>
    </location>
</feature>
<feature type="transmembrane region" description="Helical" evidence="2">
    <location>
        <begin position="39"/>
        <end position="62"/>
    </location>
</feature>
<evidence type="ECO:0000256" key="1">
    <source>
        <dbReference type="SAM" id="MobiDB-lite"/>
    </source>
</evidence>
<dbReference type="EMBL" id="ASPP01007569">
    <property type="protein sequence ID" value="ETO26932.1"/>
    <property type="molecule type" value="Genomic_DNA"/>
</dbReference>
<feature type="compositionally biased region" description="Basic and acidic residues" evidence="1">
    <location>
        <begin position="114"/>
        <end position="125"/>
    </location>
</feature>
<feature type="region of interest" description="Disordered" evidence="1">
    <location>
        <begin position="114"/>
        <end position="154"/>
    </location>
</feature>
<organism evidence="3 4">
    <name type="scientific">Reticulomyxa filosa</name>
    <dbReference type="NCBI Taxonomy" id="46433"/>
    <lineage>
        <taxon>Eukaryota</taxon>
        <taxon>Sar</taxon>
        <taxon>Rhizaria</taxon>
        <taxon>Retaria</taxon>
        <taxon>Foraminifera</taxon>
        <taxon>Monothalamids</taxon>
        <taxon>Reticulomyxidae</taxon>
        <taxon>Reticulomyxa</taxon>
    </lineage>
</organism>
<accession>X6NNJ0</accession>
<proteinExistence type="predicted"/>
<comment type="caution">
    <text evidence="3">The sequence shown here is derived from an EMBL/GenBank/DDBJ whole genome shotgun (WGS) entry which is preliminary data.</text>
</comment>
<gene>
    <name evidence="3" type="ORF">RFI_10204</name>
</gene>
<dbReference type="AlphaFoldDB" id="X6NNJ0"/>
<sequence>MGRCHLEMFQVYGALFCVQCIFSFNSICAKVVLSVLHPYIYMFLRTLGGVVVMYIMTVSSLLTEENKSASEVEKDKPPTQLHSATPTVSKRNRVLYQLLSYKDKSLENNVEMEPKAKDEAAKVESEPMMELEPRQSTLNKEVDTSDNKVIERDPPKVPPKKNVFLFFLIDDWKSVLVLWALGNVGLTCICLRQISASNA</sequence>
<keyword evidence="2" id="KW-1133">Transmembrane helix</keyword>